<feature type="region of interest" description="Disordered" evidence="1">
    <location>
        <begin position="926"/>
        <end position="957"/>
    </location>
</feature>
<accession>A0A4S8MKC7</accession>
<keyword evidence="3" id="KW-1185">Reference proteome</keyword>
<evidence type="ECO:0000256" key="1">
    <source>
        <dbReference type="SAM" id="MobiDB-lite"/>
    </source>
</evidence>
<sequence>MDYSPYPNRLMMLLDIIDNMPRLRLLTNHFKIILWLLENAGVKNVPSKDVFRKMQKELRNMCGSEPMECTSSVGNHFYMNDPRESIKRQFANPQVAPHINLYPEETEGPISEVWQADRWHEFDPEDLTPMYLHNGKQFYINEVSMLQDNRLVIPLLWVKRHGEMYADCHIIDVLSDGTWNRNTETVQSIPADNFDSTCLEIIQAIPDGKLPWKDCESVPIMPNPKRKLVGEDEDLCVVMIPVWADDVSGNKSKQFNKHINLYMENSNLPSRLLQQEYFVNFVSTSPHATAPEQLSEVRRIVEETKTNPIKCYNAHTKRMCGVILQVPGLPADNPQQSEEASHIGSNGNKLCRRCHVGGSHEEKESNRVGVLRSAVEIKESLEKQLKVAMTGNQKRVKELQTLTGTKDTVTEHWIGILLKRADEILEANPGKDETELVEELTTWLDLQPGDKMNPLLDISGLDPTKDTPVEILHTILLGIVKYTWLLFHKTLVSPEQQELFVQRLQSTNDDGLTIPPISAAYMMQYRNALIGKHFKTLMQTMVFHIHDFTTPAEFEVIKAVGELGAQLWVPSIENMPQYLNDLEIRIGNVLDAFAAVDANKITCKIKLHLLTHLIEDCRRYGPAIHNSTETFECFNAVFRMCSILSNHQAPSRDITRKLASMDRLKQILSGGYWLYKDTWICASPRVRHILLQDQFIQRHLGWVPTCSPEYGMYLCSSGVYILLKSVCPLPRKDQNTIDWITTKALTACKAVIKTKSWCQNKSVIAQSGDVCLKGSWVAVKSGEKFAIGRLIEILSPSPNTQKDRDDPEYILTIEDFVLGKDRHPEFDMPVLWRPGQHDLDSPIFITASTEDILFRLSAQHDCRMTGCKPTRARVVRQERKATSRRVMDLTHADDDRFVINTHALHNASRLQNFLPRHLVEPKPLHQDQQAFHEGVAKSYRESQAKKRKATSENGRQH</sequence>
<dbReference type="EMBL" id="ML179070">
    <property type="protein sequence ID" value="THV03142.1"/>
    <property type="molecule type" value="Genomic_DNA"/>
</dbReference>
<dbReference type="OrthoDB" id="2506088at2759"/>
<organism evidence="2 3">
    <name type="scientific">Dendrothele bispora (strain CBS 962.96)</name>
    <dbReference type="NCBI Taxonomy" id="1314807"/>
    <lineage>
        <taxon>Eukaryota</taxon>
        <taxon>Fungi</taxon>
        <taxon>Dikarya</taxon>
        <taxon>Basidiomycota</taxon>
        <taxon>Agaricomycotina</taxon>
        <taxon>Agaricomycetes</taxon>
        <taxon>Agaricomycetidae</taxon>
        <taxon>Agaricales</taxon>
        <taxon>Agaricales incertae sedis</taxon>
        <taxon>Dendrothele</taxon>
    </lineage>
</organism>
<dbReference type="AlphaFoldDB" id="A0A4S8MKC7"/>
<dbReference type="PANTHER" id="PTHR31912">
    <property type="entry name" value="IP13529P"/>
    <property type="match status" value="1"/>
</dbReference>
<protein>
    <submittedName>
        <fullName evidence="2">Uncharacterized protein</fullName>
    </submittedName>
</protein>
<dbReference type="PANTHER" id="PTHR31912:SF34">
    <property type="entry name" value="NOTOCHORD-RELATED PROTEIN"/>
    <property type="match status" value="1"/>
</dbReference>
<evidence type="ECO:0000313" key="2">
    <source>
        <dbReference type="EMBL" id="THV03142.1"/>
    </source>
</evidence>
<reference evidence="2 3" key="1">
    <citation type="journal article" date="2019" name="Nat. Ecol. Evol.">
        <title>Megaphylogeny resolves global patterns of mushroom evolution.</title>
        <authorList>
            <person name="Varga T."/>
            <person name="Krizsan K."/>
            <person name="Foldi C."/>
            <person name="Dima B."/>
            <person name="Sanchez-Garcia M."/>
            <person name="Sanchez-Ramirez S."/>
            <person name="Szollosi G.J."/>
            <person name="Szarkandi J.G."/>
            <person name="Papp V."/>
            <person name="Albert L."/>
            <person name="Andreopoulos W."/>
            <person name="Angelini C."/>
            <person name="Antonin V."/>
            <person name="Barry K.W."/>
            <person name="Bougher N.L."/>
            <person name="Buchanan P."/>
            <person name="Buyck B."/>
            <person name="Bense V."/>
            <person name="Catcheside P."/>
            <person name="Chovatia M."/>
            <person name="Cooper J."/>
            <person name="Damon W."/>
            <person name="Desjardin D."/>
            <person name="Finy P."/>
            <person name="Geml J."/>
            <person name="Haridas S."/>
            <person name="Hughes K."/>
            <person name="Justo A."/>
            <person name="Karasinski D."/>
            <person name="Kautmanova I."/>
            <person name="Kiss B."/>
            <person name="Kocsube S."/>
            <person name="Kotiranta H."/>
            <person name="LaButti K.M."/>
            <person name="Lechner B.E."/>
            <person name="Liimatainen K."/>
            <person name="Lipzen A."/>
            <person name="Lukacs Z."/>
            <person name="Mihaltcheva S."/>
            <person name="Morgado L.N."/>
            <person name="Niskanen T."/>
            <person name="Noordeloos M.E."/>
            <person name="Ohm R.A."/>
            <person name="Ortiz-Santana B."/>
            <person name="Ovrebo C."/>
            <person name="Racz N."/>
            <person name="Riley R."/>
            <person name="Savchenko A."/>
            <person name="Shiryaev A."/>
            <person name="Soop K."/>
            <person name="Spirin V."/>
            <person name="Szebenyi C."/>
            <person name="Tomsovsky M."/>
            <person name="Tulloss R.E."/>
            <person name="Uehling J."/>
            <person name="Grigoriev I.V."/>
            <person name="Vagvolgyi C."/>
            <person name="Papp T."/>
            <person name="Martin F.M."/>
            <person name="Miettinen O."/>
            <person name="Hibbett D.S."/>
            <person name="Nagy L.G."/>
        </authorList>
    </citation>
    <scope>NUCLEOTIDE SEQUENCE [LARGE SCALE GENOMIC DNA]</scope>
    <source>
        <strain evidence="2 3">CBS 962.96</strain>
    </source>
</reference>
<gene>
    <name evidence="2" type="ORF">K435DRAFT_652024</name>
</gene>
<proteinExistence type="predicted"/>
<feature type="compositionally biased region" description="Basic and acidic residues" evidence="1">
    <location>
        <begin position="934"/>
        <end position="944"/>
    </location>
</feature>
<name>A0A4S8MKC7_DENBC</name>
<dbReference type="Proteomes" id="UP000297245">
    <property type="component" value="Unassembled WGS sequence"/>
</dbReference>
<evidence type="ECO:0000313" key="3">
    <source>
        <dbReference type="Proteomes" id="UP000297245"/>
    </source>
</evidence>